<evidence type="ECO:0000313" key="2">
    <source>
        <dbReference type="EMBL" id="SUN37202.1"/>
    </source>
</evidence>
<keyword evidence="3" id="KW-1185">Reference proteome</keyword>
<gene>
    <name evidence="2" type="ORF">NCTC11391_01968</name>
</gene>
<feature type="transmembrane region" description="Helical" evidence="1">
    <location>
        <begin position="61"/>
        <end position="83"/>
    </location>
</feature>
<dbReference type="RefSeq" id="WP_115325164.1">
    <property type="nucleotide sequence ID" value="NZ_UHFA01000002.1"/>
</dbReference>
<feature type="transmembrane region" description="Helical" evidence="1">
    <location>
        <begin position="28"/>
        <end position="46"/>
    </location>
</feature>
<organism evidence="2 3">
    <name type="scientific">Streptococcus downei MFe28</name>
    <dbReference type="NCBI Taxonomy" id="764290"/>
    <lineage>
        <taxon>Bacteria</taxon>
        <taxon>Bacillati</taxon>
        <taxon>Bacillota</taxon>
        <taxon>Bacilli</taxon>
        <taxon>Lactobacillales</taxon>
        <taxon>Streptococcaceae</taxon>
        <taxon>Streptococcus</taxon>
    </lineage>
</organism>
<proteinExistence type="predicted"/>
<dbReference type="AlphaFoldDB" id="A0A380JGU3"/>
<protein>
    <submittedName>
        <fullName evidence="2">Uncharacterized protein</fullName>
    </submittedName>
</protein>
<sequence>MFTEFHNLFQPLSKLIEKQQDIITKQMSFFYLGLLLLFLILVEYIICRLVEEFTLILVNDWFAITVPIGLLISSGVLFMCAVIEIPYVNEARTQIEYLQKQPKSTEKRLTNYLKTHDVTVEEKTVSSLKGKEDTDYKFLWFGSNKSVDLYINKAEKLEQITITPKDSHSSKLLTFFVVYKNDTKVILRSEDGDVAISLKEYQKLVEK</sequence>
<reference evidence="2 3" key="1">
    <citation type="submission" date="2018-06" db="EMBL/GenBank/DDBJ databases">
        <authorList>
            <consortium name="Pathogen Informatics"/>
            <person name="Doyle S."/>
        </authorList>
    </citation>
    <scope>NUCLEOTIDE SEQUENCE [LARGE SCALE GENOMIC DNA]</scope>
    <source>
        <strain evidence="3">NCTC 11391</strain>
    </source>
</reference>
<keyword evidence="1" id="KW-0472">Membrane</keyword>
<name>A0A380JGU3_STRDO</name>
<keyword evidence="1" id="KW-1133">Transmembrane helix</keyword>
<dbReference type="EMBL" id="UHFA01000002">
    <property type="protein sequence ID" value="SUN37202.1"/>
    <property type="molecule type" value="Genomic_DNA"/>
</dbReference>
<accession>A0A380JGU3</accession>
<dbReference type="Proteomes" id="UP000254082">
    <property type="component" value="Unassembled WGS sequence"/>
</dbReference>
<evidence type="ECO:0000313" key="3">
    <source>
        <dbReference type="Proteomes" id="UP000254082"/>
    </source>
</evidence>
<keyword evidence="1" id="KW-0812">Transmembrane</keyword>
<evidence type="ECO:0000256" key="1">
    <source>
        <dbReference type="SAM" id="Phobius"/>
    </source>
</evidence>